<dbReference type="Gene3D" id="1.10.10.60">
    <property type="entry name" value="Homeodomain-like"/>
    <property type="match status" value="1"/>
</dbReference>
<keyword evidence="1" id="KW-0805">Transcription regulation</keyword>
<dbReference type="SUPFAM" id="SSF46689">
    <property type="entry name" value="Homeodomain-like"/>
    <property type="match status" value="1"/>
</dbReference>
<dbReference type="RefSeq" id="WP_189906932.1">
    <property type="nucleotide sequence ID" value="NZ_BNBC01000048.1"/>
</dbReference>
<accession>A0A919E2V7</accession>
<dbReference type="GO" id="GO:0003700">
    <property type="term" value="F:DNA-binding transcription factor activity"/>
    <property type="evidence" value="ECO:0007669"/>
    <property type="project" value="TreeGrafter"/>
</dbReference>
<dbReference type="PROSITE" id="PS50977">
    <property type="entry name" value="HTH_TETR_2"/>
    <property type="match status" value="1"/>
</dbReference>
<sequence length="212" mass="23302">MAEAMGLRERKKQQTAMRIYRAAVALFAEHGFDEVSVQQIADAAEVSKMTVFNYFGSKEDLVFRPMEEHFADAARAVRERGPGESAVDAVRRQFLELVETRDPSVGLHGEPFTRQVRRIVVETPVLMERAFVAAQKGTRELAAILAEETGDMMLATVAAAMLSAARNALIEENHRRLDSGETPDAVAADAAERAHEAFALVEKGLKGYGVRA</sequence>
<evidence type="ECO:0000256" key="2">
    <source>
        <dbReference type="ARBA" id="ARBA00023125"/>
    </source>
</evidence>
<dbReference type="EMBL" id="BNBC01000048">
    <property type="protein sequence ID" value="GHF05423.1"/>
    <property type="molecule type" value="Genomic_DNA"/>
</dbReference>
<dbReference type="Gene3D" id="1.10.357.10">
    <property type="entry name" value="Tetracycline Repressor, domain 2"/>
    <property type="match status" value="1"/>
</dbReference>
<dbReference type="GO" id="GO:0000976">
    <property type="term" value="F:transcription cis-regulatory region binding"/>
    <property type="evidence" value="ECO:0007669"/>
    <property type="project" value="TreeGrafter"/>
</dbReference>
<evidence type="ECO:0000256" key="1">
    <source>
        <dbReference type="ARBA" id="ARBA00023015"/>
    </source>
</evidence>
<gene>
    <name evidence="6" type="ORF">GCM10014715_71950</name>
</gene>
<evidence type="ECO:0000313" key="6">
    <source>
        <dbReference type="EMBL" id="GHF05423.1"/>
    </source>
</evidence>
<feature type="DNA-binding region" description="H-T-H motif" evidence="4">
    <location>
        <begin position="36"/>
        <end position="55"/>
    </location>
</feature>
<reference evidence="6" key="1">
    <citation type="journal article" date="2014" name="Int. J. Syst. Evol. Microbiol.">
        <title>Complete genome sequence of Corynebacterium casei LMG S-19264T (=DSM 44701T), isolated from a smear-ripened cheese.</title>
        <authorList>
            <consortium name="US DOE Joint Genome Institute (JGI-PGF)"/>
            <person name="Walter F."/>
            <person name="Albersmeier A."/>
            <person name="Kalinowski J."/>
            <person name="Ruckert C."/>
        </authorList>
    </citation>
    <scope>NUCLEOTIDE SEQUENCE</scope>
    <source>
        <strain evidence="6">JCM 3302</strain>
    </source>
</reference>
<evidence type="ECO:0000256" key="3">
    <source>
        <dbReference type="ARBA" id="ARBA00023163"/>
    </source>
</evidence>
<keyword evidence="2 4" id="KW-0238">DNA-binding</keyword>
<dbReference type="PANTHER" id="PTHR30055:SF234">
    <property type="entry name" value="HTH-TYPE TRANSCRIPTIONAL REGULATOR BETI"/>
    <property type="match status" value="1"/>
</dbReference>
<dbReference type="PANTHER" id="PTHR30055">
    <property type="entry name" value="HTH-TYPE TRANSCRIPTIONAL REGULATOR RUTR"/>
    <property type="match status" value="1"/>
</dbReference>
<proteinExistence type="predicted"/>
<comment type="caution">
    <text evidence="6">The sequence shown here is derived from an EMBL/GenBank/DDBJ whole genome shotgun (WGS) entry which is preliminary data.</text>
</comment>
<protein>
    <submittedName>
        <fullName evidence="6">TetR family transcriptional regulator</fullName>
    </submittedName>
</protein>
<keyword evidence="7" id="KW-1185">Reference proteome</keyword>
<dbReference type="Proteomes" id="UP000641386">
    <property type="component" value="Unassembled WGS sequence"/>
</dbReference>
<dbReference type="Pfam" id="PF00440">
    <property type="entry name" value="TetR_N"/>
    <property type="match status" value="1"/>
</dbReference>
<evidence type="ECO:0000256" key="4">
    <source>
        <dbReference type="PROSITE-ProRule" id="PRU00335"/>
    </source>
</evidence>
<dbReference type="InterPro" id="IPR001647">
    <property type="entry name" value="HTH_TetR"/>
</dbReference>
<dbReference type="PRINTS" id="PR00455">
    <property type="entry name" value="HTHTETR"/>
</dbReference>
<evidence type="ECO:0000259" key="5">
    <source>
        <dbReference type="PROSITE" id="PS50977"/>
    </source>
</evidence>
<evidence type="ECO:0000313" key="7">
    <source>
        <dbReference type="Proteomes" id="UP000641386"/>
    </source>
</evidence>
<reference evidence="6" key="2">
    <citation type="submission" date="2020-09" db="EMBL/GenBank/DDBJ databases">
        <authorList>
            <person name="Sun Q."/>
            <person name="Ohkuma M."/>
        </authorList>
    </citation>
    <scope>NUCLEOTIDE SEQUENCE</scope>
    <source>
        <strain evidence="6">JCM 3302</strain>
    </source>
</reference>
<dbReference type="InterPro" id="IPR050109">
    <property type="entry name" value="HTH-type_TetR-like_transc_reg"/>
</dbReference>
<dbReference type="InterPro" id="IPR009057">
    <property type="entry name" value="Homeodomain-like_sf"/>
</dbReference>
<organism evidence="6 7">
    <name type="scientific">Streptomyces spiralis</name>
    <dbReference type="NCBI Taxonomy" id="66376"/>
    <lineage>
        <taxon>Bacteria</taxon>
        <taxon>Bacillati</taxon>
        <taxon>Actinomycetota</taxon>
        <taxon>Actinomycetes</taxon>
        <taxon>Kitasatosporales</taxon>
        <taxon>Streptomycetaceae</taxon>
        <taxon>Streptomyces</taxon>
    </lineage>
</organism>
<feature type="domain" description="HTH tetR-type" evidence="5">
    <location>
        <begin position="13"/>
        <end position="73"/>
    </location>
</feature>
<name>A0A919E2V7_9ACTN</name>
<keyword evidence="3" id="KW-0804">Transcription</keyword>
<dbReference type="AlphaFoldDB" id="A0A919E2V7"/>